<dbReference type="GO" id="GO:0030014">
    <property type="term" value="C:CCR4-NOT complex"/>
    <property type="evidence" value="ECO:0007669"/>
    <property type="project" value="InterPro"/>
</dbReference>
<keyword evidence="2" id="KW-1185">Reference proteome</keyword>
<gene>
    <name evidence="1" type="ORF">MYCIT1_LOCUS21340</name>
</gene>
<comment type="caution">
    <text evidence="1">The sequence shown here is derived from an EMBL/GenBank/DDBJ whole genome shotgun (WGS) entry which is preliminary data.</text>
</comment>
<reference evidence="1" key="1">
    <citation type="submission" date="2023-11" db="EMBL/GenBank/DDBJ databases">
        <authorList>
            <person name="De Vega J J."/>
            <person name="De Vega J J."/>
        </authorList>
    </citation>
    <scope>NUCLEOTIDE SEQUENCE</scope>
</reference>
<protein>
    <recommendedName>
        <fullName evidence="3">CCR4-NOT transcription complex subunit 11</fullName>
    </recommendedName>
</protein>
<sequence>MHSVLSPLGSAASHHSHFSSLEDDRASVSNLLTRASSYPCSAATPAFARLAHQTSTFQLALDALLPILDPPTPAELSSRILVSFILFSLYSPHPIGMNPFKSVLFITFVKERELALTVANSSGGIAPNEPLVWVLWKILKGDGEDIGPYSPSALSRSLLPPNFRAKKLILDDSLYHKFHDLDDDLVSPDPIIQYEAITATERVVSADEDTYAEAIAHALRLLLAARSRVLSLSEQRHLAPLFPALAAAAPRLLVPNADLTPLIATNPELAAGLISAILANGDPVESRHSGLTTASILLELASLPPMLPSFDVMGRLLRDETVTQASVLPSRSEESLTVGALIRMEVLGRFLAGCMEWIDRGDREQREGSISDDRVAQATGHLCRFYSALLKRGLVSAGDDADSAAMAHFSLKYARYEEACAIYAILVRNGPGSP</sequence>
<evidence type="ECO:0000313" key="1">
    <source>
        <dbReference type="EMBL" id="CAK5274259.1"/>
    </source>
</evidence>
<dbReference type="InterPro" id="IPR019312">
    <property type="entry name" value="CNOT11"/>
</dbReference>
<evidence type="ECO:0000313" key="2">
    <source>
        <dbReference type="Proteomes" id="UP001295794"/>
    </source>
</evidence>
<organism evidence="1 2">
    <name type="scientific">Mycena citricolor</name>
    <dbReference type="NCBI Taxonomy" id="2018698"/>
    <lineage>
        <taxon>Eukaryota</taxon>
        <taxon>Fungi</taxon>
        <taxon>Dikarya</taxon>
        <taxon>Basidiomycota</taxon>
        <taxon>Agaricomycotina</taxon>
        <taxon>Agaricomycetes</taxon>
        <taxon>Agaricomycetidae</taxon>
        <taxon>Agaricales</taxon>
        <taxon>Marasmiineae</taxon>
        <taxon>Mycenaceae</taxon>
        <taxon>Mycena</taxon>
    </lineage>
</organism>
<name>A0AAD2HCN9_9AGAR</name>
<dbReference type="EMBL" id="CAVNYO010000401">
    <property type="protein sequence ID" value="CAK5274259.1"/>
    <property type="molecule type" value="Genomic_DNA"/>
</dbReference>
<dbReference type="Proteomes" id="UP001295794">
    <property type="component" value="Unassembled WGS sequence"/>
</dbReference>
<dbReference type="Pfam" id="PF10155">
    <property type="entry name" value="CNOT11"/>
    <property type="match status" value="1"/>
</dbReference>
<accession>A0AAD2HCN9</accession>
<evidence type="ECO:0008006" key="3">
    <source>
        <dbReference type="Google" id="ProtNLM"/>
    </source>
</evidence>
<dbReference type="AlphaFoldDB" id="A0AAD2HCN9"/>
<proteinExistence type="predicted"/>